<organism evidence="2 3">
    <name type="scientific">Pelagibacterium flavum</name>
    <dbReference type="NCBI Taxonomy" id="2984530"/>
    <lineage>
        <taxon>Bacteria</taxon>
        <taxon>Pseudomonadati</taxon>
        <taxon>Pseudomonadota</taxon>
        <taxon>Alphaproteobacteria</taxon>
        <taxon>Hyphomicrobiales</taxon>
        <taxon>Devosiaceae</taxon>
        <taxon>Pelagibacterium</taxon>
    </lineage>
</organism>
<keyword evidence="1" id="KW-0732">Signal</keyword>
<dbReference type="Proteomes" id="UP001163882">
    <property type="component" value="Chromosome"/>
</dbReference>
<dbReference type="RefSeq" id="WP_264225622.1">
    <property type="nucleotide sequence ID" value="NZ_CP107716.1"/>
</dbReference>
<name>A0ABY6IRQ9_9HYPH</name>
<evidence type="ECO:0000256" key="1">
    <source>
        <dbReference type="SAM" id="SignalP"/>
    </source>
</evidence>
<reference evidence="2" key="1">
    <citation type="submission" date="2022-10" db="EMBL/GenBank/DDBJ databases">
        <title>YIM 151497 complete genome.</title>
        <authorList>
            <person name="Chen X."/>
        </authorList>
    </citation>
    <scope>NUCLEOTIDE SEQUENCE</scope>
    <source>
        <strain evidence="2">YIM 151497</strain>
    </source>
</reference>
<protein>
    <submittedName>
        <fullName evidence="2">Uncharacterized protein</fullName>
    </submittedName>
</protein>
<gene>
    <name evidence="2" type="ORF">OF122_18370</name>
</gene>
<sequence length="139" mass="14759">MRHCFKALATFALVASTSPAILAQESNGNDGAAAEGQPVAERSIGPVTVDQIVGFDEGRSLVVIAVEQEGEGDADNDDIGIEAMVDDQSADFEAILDAIEENPVIYEQLRAEGYERGDILAVGLDDDRALTIRVHADSE</sequence>
<feature type="signal peptide" evidence="1">
    <location>
        <begin position="1"/>
        <end position="23"/>
    </location>
</feature>
<keyword evidence="3" id="KW-1185">Reference proteome</keyword>
<accession>A0ABY6IRQ9</accession>
<dbReference type="EMBL" id="CP107716">
    <property type="protein sequence ID" value="UYQ71977.1"/>
    <property type="molecule type" value="Genomic_DNA"/>
</dbReference>
<proteinExistence type="predicted"/>
<evidence type="ECO:0000313" key="3">
    <source>
        <dbReference type="Proteomes" id="UP001163882"/>
    </source>
</evidence>
<evidence type="ECO:0000313" key="2">
    <source>
        <dbReference type="EMBL" id="UYQ71977.1"/>
    </source>
</evidence>
<feature type="chain" id="PRO_5045307286" evidence="1">
    <location>
        <begin position="24"/>
        <end position="139"/>
    </location>
</feature>